<evidence type="ECO:0000256" key="1">
    <source>
        <dbReference type="SAM" id="SignalP"/>
    </source>
</evidence>
<dbReference type="InterPro" id="IPR057371">
    <property type="entry name" value="VERL_C"/>
</dbReference>
<feature type="signal peptide" evidence="1">
    <location>
        <begin position="1"/>
        <end position="20"/>
    </location>
</feature>
<name>E7CSC2_HALAI</name>
<keyword evidence="1" id="KW-0732">Signal</keyword>
<protein>
    <submittedName>
        <fullName evidence="3">Vitelline envelope zona pellucida domain 2 type 7 protein</fullName>
    </submittedName>
</protein>
<dbReference type="Pfam" id="PF25272">
    <property type="entry name" value="VERL_C"/>
    <property type="match status" value="1"/>
</dbReference>
<dbReference type="AlphaFoldDB" id="E7CSC2"/>
<accession>E7CSC2</accession>
<organism evidence="3">
    <name type="scientific">Haliotis asinina</name>
    <name type="common">Donkey's ear abalone</name>
    <name type="synonym">Ass's ear abalone</name>
    <dbReference type="NCBI Taxonomy" id="109174"/>
    <lineage>
        <taxon>Eukaryota</taxon>
        <taxon>Metazoa</taxon>
        <taxon>Spiralia</taxon>
        <taxon>Lophotrochozoa</taxon>
        <taxon>Mollusca</taxon>
        <taxon>Gastropoda</taxon>
        <taxon>Vetigastropoda</taxon>
        <taxon>Lepetellida</taxon>
        <taxon>Haliotoidea</taxon>
        <taxon>Haliotidae</taxon>
        <taxon>Haliotis</taxon>
    </lineage>
</organism>
<evidence type="ECO:0000259" key="2">
    <source>
        <dbReference type="PROSITE" id="PS51034"/>
    </source>
</evidence>
<dbReference type="InterPro" id="IPR001507">
    <property type="entry name" value="ZP_dom"/>
</dbReference>
<proteinExistence type="evidence at transcript level"/>
<reference evidence="3" key="1">
    <citation type="journal article" date="2010" name="J. Shellfish Res.">
        <title>Identification and Expression Analysis of Sex-Specific Expression Markers of Thai Abalone Haliotis asinina, Linneaus, 1758.</title>
        <authorList>
            <person name="Amparyup P."/>
            <person name="Klinbunga S."/>
            <person name="Jarayabhand P."/>
        </authorList>
    </citation>
    <scope>NUCLEOTIDE SEQUENCE</scope>
</reference>
<dbReference type="PROSITE" id="PS51034">
    <property type="entry name" value="ZP_2"/>
    <property type="match status" value="1"/>
</dbReference>
<evidence type="ECO:0000313" key="3">
    <source>
        <dbReference type="EMBL" id="ADU20452.1"/>
    </source>
</evidence>
<dbReference type="SMART" id="SM00241">
    <property type="entry name" value="ZP"/>
    <property type="match status" value="1"/>
</dbReference>
<feature type="chain" id="PRO_5003216385" evidence="1">
    <location>
        <begin position="21"/>
        <end position="333"/>
    </location>
</feature>
<sequence length="333" mass="35924">MNIVCSVLVVLCLAVSYVRSAIPPGYILDITPDCGSNGVEDGVVNLMTDFSAEAKAVCAGGVKVKFTSKDGVNYALPVSYPGKGGKSVCKYKKKRDSLVYTVLVIVAFGEPGSRLHQSDEEYTITCTFQPKGKKDSGPLTIVPGVSAPKVIEGNKAPPSQSVVKVYLVDVKGAALKGNIPTGKSVRLMARTYTKTDIGIQVESCDAMDSKANRYSILRAGCGDGMIIDKNEGFITVSRRSFSPFFKVFTVNGDWTLRFECNFTICAAKCNGPSCSSQKVVRRRRDTSLVGRLQSFITGWKTNVLTEPYTLDSGIALPQNVNTDHVRSSRLSVT</sequence>
<feature type="domain" description="ZP" evidence="2">
    <location>
        <begin position="33"/>
        <end position="281"/>
    </location>
</feature>
<dbReference type="EMBL" id="HM582241">
    <property type="protein sequence ID" value="ADU20452.1"/>
    <property type="molecule type" value="mRNA"/>
</dbReference>